<protein>
    <submittedName>
        <fullName evidence="2">LAS seventeen-binding protein 3</fullName>
    </submittedName>
</protein>
<dbReference type="EMBL" id="CAICTM010000063">
    <property type="protein sequence ID" value="CAB9499584.1"/>
    <property type="molecule type" value="Genomic_DNA"/>
</dbReference>
<dbReference type="Proteomes" id="UP001153069">
    <property type="component" value="Unassembled WGS sequence"/>
</dbReference>
<dbReference type="InterPro" id="IPR001683">
    <property type="entry name" value="PX_dom"/>
</dbReference>
<dbReference type="Gene3D" id="3.30.1520.10">
    <property type="entry name" value="Phox-like domain"/>
    <property type="match status" value="1"/>
</dbReference>
<dbReference type="GO" id="GO:0035091">
    <property type="term" value="F:phosphatidylinositol binding"/>
    <property type="evidence" value="ECO:0007669"/>
    <property type="project" value="InterPro"/>
</dbReference>
<comment type="caution">
    <text evidence="2">The sequence shown here is derived from an EMBL/GenBank/DDBJ whole genome shotgun (WGS) entry which is preliminary data.</text>
</comment>
<name>A0A9N8DBD3_9STRA</name>
<dbReference type="CDD" id="cd11526">
    <property type="entry name" value="SYLF_FYVE"/>
    <property type="match status" value="1"/>
</dbReference>
<dbReference type="OrthoDB" id="443981at2759"/>
<dbReference type="Pfam" id="PF04366">
    <property type="entry name" value="Ysc84"/>
    <property type="match status" value="1"/>
</dbReference>
<feature type="domain" description="PX" evidence="1">
    <location>
        <begin position="107"/>
        <end position="249"/>
    </location>
</feature>
<keyword evidence="3" id="KW-1185">Reference proteome</keyword>
<dbReference type="SUPFAM" id="SSF64268">
    <property type="entry name" value="PX domain"/>
    <property type="match status" value="1"/>
</dbReference>
<dbReference type="PROSITE" id="PS50195">
    <property type="entry name" value="PX"/>
    <property type="match status" value="1"/>
</dbReference>
<dbReference type="InterPro" id="IPR051702">
    <property type="entry name" value="SH3_domain_YSC84-like"/>
</dbReference>
<evidence type="ECO:0000313" key="3">
    <source>
        <dbReference type="Proteomes" id="UP001153069"/>
    </source>
</evidence>
<accession>A0A9N8DBD3</accession>
<dbReference type="AlphaFoldDB" id="A0A9N8DBD3"/>
<reference evidence="2" key="1">
    <citation type="submission" date="2020-06" db="EMBL/GenBank/DDBJ databases">
        <authorList>
            <consortium name="Plant Systems Biology data submission"/>
        </authorList>
    </citation>
    <scope>NUCLEOTIDE SEQUENCE</scope>
    <source>
        <strain evidence="2">D6</strain>
    </source>
</reference>
<dbReference type="InterPro" id="IPR036871">
    <property type="entry name" value="PX_dom_sf"/>
</dbReference>
<sequence length="612" mass="66094">MDNPFGKCGSVPSVMRQDAQRRAAAMASPCNSDLESNSIFSDQSAIPASPHPLVDEGQIPFASPEMAQQARKDWKTHGGNLTQALEDKRLQTENQLGGDPLSRQPGSLVVRVISAQKRVDLSGAKYTAYVIRVQFTNPASPENNNPSVSSTLVEHRYSEFDKVNAIVKKHQIQLDNSASFPGKSWAGRVGNWTPSLTLAPEKHDELINYRVIQLDCWLVHIVSMYNQGILPMELAQTLYDFLVAPSKPPCENNNDIENRSSYQYYNPLSFTLGSGIRQATRTVQYMCRDPYKLNQSDQSIPLDLLHAAKGLCFLTVVKAGLMISGRIGTGVLVARMDNGNNTPQNNQPLRWSAPCAIGTVGMGWGALAGADLTHYLVVLTTKKAVEDFCGGSSVQLGAEMGVAVGPIGRGANSHLATGDWTLHPAYAYAHSQGLFVGMSLEGSVVSVRNDVNAKFYGQQVSPKALLNTPGPKAAEPLYKALNGAMQEHIPDEGFRPSTLFNGNAAAGCDVYQNHPQRPVYLNQHCSSPPPPVMQVPGCFGHADTDTPPQQIASGSMESYQTHSHILPGGHTYQQPQFGSIRPQTIETMNPGPQPLFDASSPGSAGGGYANGW</sequence>
<gene>
    <name evidence="2" type="ORF">SEMRO_64_G036350.1</name>
</gene>
<proteinExistence type="predicted"/>
<dbReference type="CDD" id="cd06093">
    <property type="entry name" value="PX_domain"/>
    <property type="match status" value="1"/>
</dbReference>
<evidence type="ECO:0000259" key="1">
    <source>
        <dbReference type="PROSITE" id="PS50195"/>
    </source>
</evidence>
<dbReference type="PANTHER" id="PTHR15629:SF2">
    <property type="entry name" value="SH3 DOMAIN-CONTAINING YSC84-LIKE PROTEIN 1"/>
    <property type="match status" value="1"/>
</dbReference>
<organism evidence="2 3">
    <name type="scientific">Seminavis robusta</name>
    <dbReference type="NCBI Taxonomy" id="568900"/>
    <lineage>
        <taxon>Eukaryota</taxon>
        <taxon>Sar</taxon>
        <taxon>Stramenopiles</taxon>
        <taxon>Ochrophyta</taxon>
        <taxon>Bacillariophyta</taxon>
        <taxon>Bacillariophyceae</taxon>
        <taxon>Bacillariophycidae</taxon>
        <taxon>Naviculales</taxon>
        <taxon>Naviculaceae</taxon>
        <taxon>Seminavis</taxon>
    </lineage>
</organism>
<evidence type="ECO:0000313" key="2">
    <source>
        <dbReference type="EMBL" id="CAB9499584.1"/>
    </source>
</evidence>
<dbReference type="InterPro" id="IPR007461">
    <property type="entry name" value="Ysc84_actin-binding"/>
</dbReference>
<dbReference type="PANTHER" id="PTHR15629">
    <property type="entry name" value="SH3YL1 PROTEIN"/>
    <property type="match status" value="1"/>
</dbReference>